<evidence type="ECO:0000313" key="1">
    <source>
        <dbReference type="EMBL" id="MCU7380852.1"/>
    </source>
</evidence>
<organism evidence="1 2">
    <name type="scientific">Hominibacterium faecale</name>
    <dbReference type="NCBI Taxonomy" id="2839743"/>
    <lineage>
        <taxon>Bacteria</taxon>
        <taxon>Bacillati</taxon>
        <taxon>Bacillota</taxon>
        <taxon>Clostridia</taxon>
        <taxon>Peptostreptococcales</taxon>
        <taxon>Anaerovoracaceae</taxon>
        <taxon>Hominibacterium</taxon>
    </lineage>
</organism>
<gene>
    <name evidence="1" type="ORF">OBO34_21290</name>
</gene>
<dbReference type="EMBL" id="JAOSHN010000014">
    <property type="protein sequence ID" value="MCU7380852.1"/>
    <property type="molecule type" value="Genomic_DNA"/>
</dbReference>
<sequence>MIKKHLIAVFIDTGSTPNTPQWKRIKKSTELTIALNPETEEVDYIADENPTTELSKYAPSIEQPLKMIKDEPDFEFFWDKFFNMPTGQDAKVQYLVVFMFDKVGDGATAKYKAWNGDAIVSCNELNAVDSEISFDLMFGGTIKKGTVAVTGTAPDYVPTFTEGFTDASEAGK</sequence>
<proteinExistence type="predicted"/>
<dbReference type="RefSeq" id="WP_269478847.1">
    <property type="nucleotide sequence ID" value="NZ_JAOSHN010000014.1"/>
</dbReference>
<accession>A0A9J6QZG2</accession>
<protein>
    <submittedName>
        <fullName evidence="1">Uncharacterized protein</fullName>
    </submittedName>
</protein>
<dbReference type="AlphaFoldDB" id="A0A9J6QZG2"/>
<keyword evidence="2" id="KW-1185">Reference proteome</keyword>
<comment type="caution">
    <text evidence="1">The sequence shown here is derived from an EMBL/GenBank/DDBJ whole genome shotgun (WGS) entry which is preliminary data.</text>
</comment>
<dbReference type="Proteomes" id="UP001065549">
    <property type="component" value="Unassembled WGS sequence"/>
</dbReference>
<evidence type="ECO:0000313" key="2">
    <source>
        <dbReference type="Proteomes" id="UP001065549"/>
    </source>
</evidence>
<reference evidence="1" key="1">
    <citation type="submission" date="2022-09" db="EMBL/GenBank/DDBJ databases">
        <title>Culturomic study of gut microbiota in children with autism spectrum disorder.</title>
        <authorList>
            <person name="Efimov B.A."/>
            <person name="Chaplin A.V."/>
            <person name="Sokolova S.R."/>
            <person name="Pikina A.P."/>
            <person name="Korzhanova M."/>
            <person name="Belova V."/>
            <person name="Korostin D."/>
        </authorList>
    </citation>
    <scope>NUCLEOTIDE SEQUENCE</scope>
    <source>
        <strain evidence="1">ASD5510</strain>
    </source>
</reference>
<name>A0A9J6QZG2_9FIRM</name>